<dbReference type="Gene3D" id="2.40.128.110">
    <property type="entry name" value="Lipid/polyisoprenoid-binding, YceI-like"/>
    <property type="match status" value="1"/>
</dbReference>
<accession>A0ABU1V451</accession>
<dbReference type="InterPro" id="IPR018087">
    <property type="entry name" value="Glyco_hydro_5_CS"/>
</dbReference>
<dbReference type="Pfam" id="PF00150">
    <property type="entry name" value="Cellulase"/>
    <property type="match status" value="1"/>
</dbReference>
<comment type="caution">
    <text evidence="5">The sequence shown here is derived from an EMBL/GenBank/DDBJ whole genome shotgun (WGS) entry which is preliminary data.</text>
</comment>
<evidence type="ECO:0000256" key="2">
    <source>
        <dbReference type="ARBA" id="ARBA00023295"/>
    </source>
</evidence>
<dbReference type="InterPro" id="IPR001547">
    <property type="entry name" value="Glyco_hydro_5"/>
</dbReference>
<organism evidence="5 6">
    <name type="scientific">Cellvibrio fibrivorans</name>
    <dbReference type="NCBI Taxonomy" id="126350"/>
    <lineage>
        <taxon>Bacteria</taxon>
        <taxon>Pseudomonadati</taxon>
        <taxon>Pseudomonadota</taxon>
        <taxon>Gammaproteobacteria</taxon>
        <taxon>Cellvibrionales</taxon>
        <taxon>Cellvibrionaceae</taxon>
        <taxon>Cellvibrio</taxon>
    </lineage>
</organism>
<dbReference type="Gene3D" id="3.20.20.80">
    <property type="entry name" value="Glycosidases"/>
    <property type="match status" value="1"/>
</dbReference>
<evidence type="ECO:0000313" key="6">
    <source>
        <dbReference type="Proteomes" id="UP001253595"/>
    </source>
</evidence>
<dbReference type="PANTHER" id="PTHR34142:SF1">
    <property type="entry name" value="GLYCOSIDE HYDROLASE FAMILY 5 DOMAIN-CONTAINING PROTEIN"/>
    <property type="match status" value="1"/>
</dbReference>
<keyword evidence="6" id="KW-1185">Reference proteome</keyword>
<proteinExistence type="predicted"/>
<gene>
    <name evidence="5" type="ORF">J2X05_004302</name>
</gene>
<dbReference type="Pfam" id="PF21340">
    <property type="entry name" value="Polysacc_lyase-like"/>
    <property type="match status" value="1"/>
</dbReference>
<evidence type="ECO:0000259" key="4">
    <source>
        <dbReference type="SMART" id="SM00867"/>
    </source>
</evidence>
<dbReference type="Proteomes" id="UP001253595">
    <property type="component" value="Unassembled WGS sequence"/>
</dbReference>
<dbReference type="EMBL" id="JAVDVX010000017">
    <property type="protein sequence ID" value="MDR7092256.1"/>
    <property type="molecule type" value="Genomic_DNA"/>
</dbReference>
<feature type="compositionally biased region" description="Low complexity" evidence="3">
    <location>
        <begin position="322"/>
        <end position="366"/>
    </location>
</feature>
<evidence type="ECO:0000256" key="3">
    <source>
        <dbReference type="SAM" id="MobiDB-lite"/>
    </source>
</evidence>
<dbReference type="RefSeq" id="WP_310076385.1">
    <property type="nucleotide sequence ID" value="NZ_JAVDVX010000017.1"/>
</dbReference>
<feature type="non-terminal residue" evidence="5">
    <location>
        <position position="1"/>
    </location>
</feature>
<sequence length="831" mass="87058">SVAPSSTPVASSSRSSVSSATNQGVAPLVVQGNKVTANGQPANLAGMSLFWSNTGWGGEKYYNAQTVAWLKSDWKANLVRVAMGVEEAGGYLSDSSNKTRAMTVIDAAIANNMYVIIDWHTHTAEANKAAAITFFKEMATKYGNYNNVIYEVYNEPLQVSWSNVIKPYATDVIKEIRAIDPDNLIIVGTPTWSQDVDVASQDKITAYSNIAYTLHFYAGTHKQSLRDKAQTALNNGIALFVTEWGSVNADGNGAVDVTETNTWLNFLKTNGISHANWALNDKAEGSSALVPNASANGGWTAAQLTTSGTLVRNNMISQNGGTTSSVAPASSSRSSTPSSVAPSSVARSSVAPSSVPASSTATTSSVNNGAGVLFSETFESGAVNTQPSGWENFIGWVPNNSNTSTGAQYALIDSTKSYNGGKSIHFKGGAAPAQIMRALPAGTQRLYTRAYVNMSVAMGNVAGDNHEHILGLKKTKDANDEIRVGQIKGVLGTNHIPSDNIAPKMSQWYSGPQMAANTWYCVEVDYLADQAYDTLRMRVNGTEVHSITSSSDWNNGALAADWMSDKFNYVMFGFHSFSGRSADVWMDDIVVSTQPIGCGTVTPTSSSAPSSVAPSSSSRSSVAPSSVPASSVAPSSVASSIASSVAPSSRSSSSVATTAAWTLDTTASYLNFVTTKNTHNVEVHNFTSLSGDISAAGVATLTIDLSTVNTGVALRDERMRGLLFDVTNYPTATVTVAVPATLISSLAVGQSATTDISASLNLHGVTGAITTKVSVQKLSANRVLVQSLSPILVKAGDYALTDGVEALRAAVGIASISVAVPVDFALVFDAR</sequence>
<dbReference type="PANTHER" id="PTHR34142">
    <property type="entry name" value="ENDO-BETA-1,4-GLUCANASE A"/>
    <property type="match status" value="1"/>
</dbReference>
<dbReference type="SMART" id="SM00867">
    <property type="entry name" value="YceI"/>
    <property type="match status" value="1"/>
</dbReference>
<evidence type="ECO:0000313" key="5">
    <source>
        <dbReference type="EMBL" id="MDR7092256.1"/>
    </source>
</evidence>
<dbReference type="InterPro" id="IPR036761">
    <property type="entry name" value="TTHA0802/YceI-like_sf"/>
</dbReference>
<dbReference type="InterPro" id="IPR007372">
    <property type="entry name" value="Lipid/polyisoprenoid-bd_YceI"/>
</dbReference>
<evidence type="ECO:0000256" key="1">
    <source>
        <dbReference type="ARBA" id="ARBA00022801"/>
    </source>
</evidence>
<protein>
    <submittedName>
        <fullName evidence="5">Polyisoprenoid-binding protein YceI</fullName>
    </submittedName>
</protein>
<keyword evidence="1" id="KW-0378">Hydrolase</keyword>
<dbReference type="Gene3D" id="2.60.120.200">
    <property type="match status" value="1"/>
</dbReference>
<dbReference type="InterPro" id="IPR017853">
    <property type="entry name" value="GH"/>
</dbReference>
<feature type="region of interest" description="Disordered" evidence="3">
    <location>
        <begin position="601"/>
        <end position="632"/>
    </location>
</feature>
<feature type="region of interest" description="Disordered" evidence="3">
    <location>
        <begin position="314"/>
        <end position="366"/>
    </location>
</feature>
<dbReference type="SUPFAM" id="SSF101874">
    <property type="entry name" value="YceI-like"/>
    <property type="match status" value="1"/>
</dbReference>
<dbReference type="Pfam" id="PF04264">
    <property type="entry name" value="YceI"/>
    <property type="match status" value="1"/>
</dbReference>
<feature type="domain" description="Lipid/polyisoprenoid-binding YceI-like" evidence="4">
    <location>
        <begin position="660"/>
        <end position="829"/>
    </location>
</feature>
<dbReference type="InterPro" id="IPR048955">
    <property type="entry name" value="Cip1-like_core"/>
</dbReference>
<reference evidence="5 6" key="1">
    <citation type="submission" date="2023-07" db="EMBL/GenBank/DDBJ databases">
        <title>Sorghum-associated microbial communities from plants grown in Nebraska, USA.</title>
        <authorList>
            <person name="Schachtman D."/>
        </authorList>
    </citation>
    <scope>NUCLEOTIDE SEQUENCE [LARGE SCALE GENOMIC DNA]</scope>
    <source>
        <strain evidence="5 6">BE190</strain>
    </source>
</reference>
<dbReference type="PROSITE" id="PS00659">
    <property type="entry name" value="GLYCOSYL_HYDROL_F5"/>
    <property type="match status" value="1"/>
</dbReference>
<dbReference type="SUPFAM" id="SSF51445">
    <property type="entry name" value="(Trans)glycosidases"/>
    <property type="match status" value="1"/>
</dbReference>
<keyword evidence="2" id="KW-0326">Glycosidase</keyword>
<name>A0ABU1V451_9GAMM</name>